<organism evidence="9 10">
    <name type="scientific">Palleronia aestuarii</name>
    <dbReference type="NCBI Taxonomy" id="568105"/>
    <lineage>
        <taxon>Bacteria</taxon>
        <taxon>Pseudomonadati</taxon>
        <taxon>Pseudomonadota</taxon>
        <taxon>Alphaproteobacteria</taxon>
        <taxon>Rhodobacterales</taxon>
        <taxon>Roseobacteraceae</taxon>
        <taxon>Palleronia</taxon>
    </lineage>
</organism>
<dbReference type="Proteomes" id="UP000248916">
    <property type="component" value="Unassembled WGS sequence"/>
</dbReference>
<dbReference type="PANTHER" id="PTHR36838">
    <property type="entry name" value="AUXIN EFFLUX CARRIER FAMILY PROTEIN"/>
    <property type="match status" value="1"/>
</dbReference>
<accession>A0A2W7NCB0</accession>
<reference evidence="9 10" key="1">
    <citation type="submission" date="2018-06" db="EMBL/GenBank/DDBJ databases">
        <title>Genomic Encyclopedia of Archaeal and Bacterial Type Strains, Phase II (KMG-II): from individual species to whole genera.</title>
        <authorList>
            <person name="Goeker M."/>
        </authorList>
    </citation>
    <scope>NUCLEOTIDE SEQUENCE [LARGE SCALE GENOMIC DNA]</scope>
    <source>
        <strain evidence="9 10">DSM 22009</strain>
    </source>
</reference>
<feature type="transmembrane region" description="Helical" evidence="8">
    <location>
        <begin position="126"/>
        <end position="149"/>
    </location>
</feature>
<keyword evidence="4" id="KW-1003">Cell membrane</keyword>
<evidence type="ECO:0008006" key="11">
    <source>
        <dbReference type="Google" id="ProtNLM"/>
    </source>
</evidence>
<gene>
    <name evidence="9" type="ORF">LX81_01537</name>
</gene>
<keyword evidence="7 8" id="KW-0472">Membrane</keyword>
<comment type="subcellular location">
    <subcellularLocation>
        <location evidence="1">Cell membrane</location>
        <topology evidence="1">Multi-pass membrane protein</topology>
    </subcellularLocation>
</comment>
<feature type="transmembrane region" description="Helical" evidence="8">
    <location>
        <begin position="95"/>
        <end position="114"/>
    </location>
</feature>
<evidence type="ECO:0000256" key="7">
    <source>
        <dbReference type="ARBA" id="ARBA00023136"/>
    </source>
</evidence>
<dbReference type="InterPro" id="IPR004776">
    <property type="entry name" value="Mem_transp_PIN-like"/>
</dbReference>
<comment type="similarity">
    <text evidence="2">Belongs to the auxin efflux carrier (TC 2.A.69) family.</text>
</comment>
<keyword evidence="6 8" id="KW-1133">Transmembrane helix</keyword>
<evidence type="ECO:0000313" key="10">
    <source>
        <dbReference type="Proteomes" id="UP000248916"/>
    </source>
</evidence>
<evidence type="ECO:0000256" key="6">
    <source>
        <dbReference type="ARBA" id="ARBA00022989"/>
    </source>
</evidence>
<feature type="transmembrane region" description="Helical" evidence="8">
    <location>
        <begin position="170"/>
        <end position="193"/>
    </location>
</feature>
<evidence type="ECO:0000313" key="9">
    <source>
        <dbReference type="EMBL" id="PZX17808.1"/>
    </source>
</evidence>
<comment type="caution">
    <text evidence="9">The sequence shown here is derived from an EMBL/GenBank/DDBJ whole genome shotgun (WGS) entry which is preliminary data.</text>
</comment>
<dbReference type="RefSeq" id="WP_111536688.1">
    <property type="nucleotide sequence ID" value="NZ_QKZL01000004.1"/>
</dbReference>
<dbReference type="EMBL" id="QKZL01000004">
    <property type="protein sequence ID" value="PZX17808.1"/>
    <property type="molecule type" value="Genomic_DNA"/>
</dbReference>
<protein>
    <recommendedName>
        <fullName evidence="11">Malonate transporter</fullName>
    </recommendedName>
</protein>
<dbReference type="PANTHER" id="PTHR36838:SF3">
    <property type="entry name" value="TRANSPORTER AUXIN EFFLUX CARRIER EC FAMILY"/>
    <property type="match status" value="1"/>
</dbReference>
<keyword evidence="3" id="KW-0813">Transport</keyword>
<evidence type="ECO:0000256" key="2">
    <source>
        <dbReference type="ARBA" id="ARBA00010145"/>
    </source>
</evidence>
<keyword evidence="10" id="KW-1185">Reference proteome</keyword>
<feature type="transmembrane region" description="Helical" evidence="8">
    <location>
        <begin position="67"/>
        <end position="88"/>
    </location>
</feature>
<feature type="transmembrane region" description="Helical" evidence="8">
    <location>
        <begin position="199"/>
        <end position="216"/>
    </location>
</feature>
<feature type="transmembrane region" description="Helical" evidence="8">
    <location>
        <begin position="228"/>
        <end position="247"/>
    </location>
</feature>
<dbReference type="AlphaFoldDB" id="A0A2W7NCB0"/>
<proteinExistence type="inferred from homology"/>
<dbReference type="Gene3D" id="1.20.1530.20">
    <property type="match status" value="1"/>
</dbReference>
<dbReference type="GO" id="GO:0005886">
    <property type="term" value="C:plasma membrane"/>
    <property type="evidence" value="ECO:0007669"/>
    <property type="project" value="UniProtKB-SubCell"/>
</dbReference>
<keyword evidence="5 8" id="KW-0812">Transmembrane</keyword>
<name>A0A2W7NCB0_9RHOB</name>
<evidence type="ECO:0000256" key="4">
    <source>
        <dbReference type="ARBA" id="ARBA00022475"/>
    </source>
</evidence>
<dbReference type="Pfam" id="PF03547">
    <property type="entry name" value="Mem_trans"/>
    <property type="match status" value="1"/>
</dbReference>
<dbReference type="GO" id="GO:0055085">
    <property type="term" value="P:transmembrane transport"/>
    <property type="evidence" value="ECO:0007669"/>
    <property type="project" value="InterPro"/>
</dbReference>
<dbReference type="InterPro" id="IPR038770">
    <property type="entry name" value="Na+/solute_symporter_sf"/>
</dbReference>
<feature type="transmembrane region" description="Helical" evidence="8">
    <location>
        <begin position="7"/>
        <end position="26"/>
    </location>
</feature>
<feature type="transmembrane region" description="Helical" evidence="8">
    <location>
        <begin position="259"/>
        <end position="278"/>
    </location>
</feature>
<evidence type="ECO:0000256" key="1">
    <source>
        <dbReference type="ARBA" id="ARBA00004651"/>
    </source>
</evidence>
<sequence length="309" mass="32875">MSALLDVILPVFLIIGFGYLAVRLSFFSDSATDGLMAFTQHFAIPCLLFRAIATIDLGAEFRADLLFSFYAGVIMGFTAGLLGARYLFSRSWEDSVSIGFCAMFSNSILLGVPLAERAFGTEALAYNYAIIALHAPICYFVGVTLMELVRARGEPIRGLPLKVLRAMLRNALVIGIVLGFVVNFAGIGLPSVIDDALEMMIRAALPAALFGLGGVLARYRPEGDMRVILWVCGVSLVLHPSVTYLTGSALGLGRDPLRAAVITGAMAPGANGYIFASLYGAAPRVAASSVLIGTILCVGSVWVWLLILP</sequence>
<evidence type="ECO:0000256" key="5">
    <source>
        <dbReference type="ARBA" id="ARBA00022692"/>
    </source>
</evidence>
<evidence type="ECO:0000256" key="3">
    <source>
        <dbReference type="ARBA" id="ARBA00022448"/>
    </source>
</evidence>
<feature type="transmembrane region" description="Helical" evidence="8">
    <location>
        <begin position="285"/>
        <end position="307"/>
    </location>
</feature>
<dbReference type="OrthoDB" id="9810457at2"/>
<evidence type="ECO:0000256" key="8">
    <source>
        <dbReference type="SAM" id="Phobius"/>
    </source>
</evidence>